<protein>
    <submittedName>
        <fullName evidence="1">Uncharacterized protein</fullName>
    </submittedName>
</protein>
<reference key="2">
    <citation type="submission" date="2011-11" db="EMBL/GenBank/DDBJ databases">
        <authorList>
            <person name="Shin S.H."/>
            <person name="Kim S."/>
            <person name="Kim J.Y."/>
        </authorList>
    </citation>
    <scope>NUCLEOTIDE SEQUENCE</scope>
    <source>
        <strain>HPL-003</strain>
    </source>
</reference>
<evidence type="ECO:0000313" key="1">
    <source>
        <dbReference type="EMBL" id="AET58959.1"/>
    </source>
</evidence>
<dbReference type="KEGG" id="pta:HPL003_11000"/>
<dbReference type="Proteomes" id="UP000005876">
    <property type="component" value="Chromosome"/>
</dbReference>
<organism evidence="1 2">
    <name type="scientific">Paenibacillus terrae (strain HPL-003)</name>
    <dbReference type="NCBI Taxonomy" id="985665"/>
    <lineage>
        <taxon>Bacteria</taxon>
        <taxon>Bacillati</taxon>
        <taxon>Bacillota</taxon>
        <taxon>Bacilli</taxon>
        <taxon>Bacillales</taxon>
        <taxon>Paenibacillaceae</taxon>
        <taxon>Paenibacillus</taxon>
    </lineage>
</organism>
<evidence type="ECO:0000313" key="2">
    <source>
        <dbReference type="Proteomes" id="UP000005876"/>
    </source>
</evidence>
<dbReference type="EMBL" id="CP003107">
    <property type="protein sequence ID" value="AET58959.1"/>
    <property type="molecule type" value="Genomic_DNA"/>
</dbReference>
<accession>G7VXB8</accession>
<gene>
    <name evidence="1" type="ordered locus">HPL003_11000</name>
</gene>
<dbReference type="AlphaFoldDB" id="G7VXB8"/>
<proteinExistence type="predicted"/>
<reference evidence="2" key="1">
    <citation type="submission" date="2011-11" db="EMBL/GenBank/DDBJ databases">
        <title>Complete sequence of Paenibacillus terrae HPL-003.</title>
        <authorList>
            <person name="Shin S.H."/>
            <person name="Kim S."/>
            <person name="Kim J.Y."/>
        </authorList>
    </citation>
    <scope>NUCLEOTIDE SEQUENCE [LARGE SCALE GENOMIC DNA]</scope>
    <source>
        <strain evidence="2">HPL-003</strain>
    </source>
</reference>
<reference evidence="1 2" key="3">
    <citation type="journal article" date="2012" name="J. Bacteriol.">
        <title>Genome Sequence of Paenibacillus terrae HPL-003, a Xylanase-Producing Bacterium Isolated from Soil Found in Forest Residue.</title>
        <authorList>
            <person name="Shin S.H."/>
            <person name="Kim S."/>
            <person name="Kim J.Y."/>
            <person name="Song H.Y."/>
            <person name="Cho S.J."/>
            <person name="Kim D.R."/>
            <person name="Lee K.I."/>
            <person name="Lim H.K."/>
            <person name="Park N.J."/>
            <person name="Hwang I.T."/>
            <person name="Yang K.S."/>
        </authorList>
    </citation>
    <scope>NUCLEOTIDE SEQUENCE [LARGE SCALE GENOMIC DNA]</scope>
    <source>
        <strain evidence="1 2">HPL-003</strain>
    </source>
</reference>
<name>G7VXB8_PAETH</name>
<dbReference type="HOGENOM" id="CLU_3366246_0_0_9"/>
<sequence length="35" mass="4253">MLLEKSKSEKVQIAVETPRNWTFYYLSLYVLIHHD</sequence>